<dbReference type="PANTHER" id="PTHR24300">
    <property type="entry name" value="CYTOCHROME P450 508A4-RELATED"/>
    <property type="match status" value="1"/>
</dbReference>
<dbReference type="PRINTS" id="PR00385">
    <property type="entry name" value="P450"/>
</dbReference>
<dbReference type="Gene3D" id="1.10.630.10">
    <property type="entry name" value="Cytochrome P450"/>
    <property type="match status" value="1"/>
</dbReference>
<name>A0AAN9FUE3_HALRR</name>
<keyword evidence="7 8" id="KW-0349">Heme</keyword>
<evidence type="ECO:0000256" key="6">
    <source>
        <dbReference type="ARBA" id="ARBA00023033"/>
    </source>
</evidence>
<dbReference type="FunFam" id="1.10.630.10:FF:000036">
    <property type="entry name" value="CYtochrome P450 family"/>
    <property type="match status" value="1"/>
</dbReference>
<proteinExistence type="inferred from homology"/>
<keyword evidence="6 8" id="KW-0503">Monooxygenase</keyword>
<dbReference type="InterPro" id="IPR017972">
    <property type="entry name" value="Cyt_P450_CS"/>
</dbReference>
<evidence type="ECO:0000313" key="10">
    <source>
        <dbReference type="Proteomes" id="UP001381693"/>
    </source>
</evidence>
<evidence type="ECO:0000256" key="3">
    <source>
        <dbReference type="ARBA" id="ARBA00022723"/>
    </source>
</evidence>
<dbReference type="InterPro" id="IPR050182">
    <property type="entry name" value="Cytochrome_P450_fam2"/>
</dbReference>
<comment type="caution">
    <text evidence="9">The sequence shown here is derived from an EMBL/GenBank/DDBJ whole genome shotgun (WGS) entry which is preliminary data.</text>
</comment>
<gene>
    <name evidence="9" type="ORF">SK128_000309</name>
</gene>
<protein>
    <recommendedName>
        <fullName evidence="11">Cytochrome P450</fullName>
    </recommendedName>
</protein>
<keyword evidence="3 7" id="KW-0479">Metal-binding</keyword>
<dbReference type="InterPro" id="IPR002401">
    <property type="entry name" value="Cyt_P450_E_grp-I"/>
</dbReference>
<dbReference type="GO" id="GO:0005506">
    <property type="term" value="F:iron ion binding"/>
    <property type="evidence" value="ECO:0007669"/>
    <property type="project" value="InterPro"/>
</dbReference>
<accession>A0AAN9FUE3</accession>
<feature type="binding site" description="axial binding residue" evidence="7">
    <location>
        <position position="437"/>
    </location>
    <ligand>
        <name>heme</name>
        <dbReference type="ChEBI" id="CHEBI:30413"/>
    </ligand>
    <ligandPart>
        <name>Fe</name>
        <dbReference type="ChEBI" id="CHEBI:18248"/>
    </ligandPart>
</feature>
<reference evidence="9 10" key="1">
    <citation type="submission" date="2023-11" db="EMBL/GenBank/DDBJ databases">
        <title>Halocaridina rubra genome assembly.</title>
        <authorList>
            <person name="Smith C."/>
        </authorList>
    </citation>
    <scope>NUCLEOTIDE SEQUENCE [LARGE SCALE GENOMIC DNA]</scope>
    <source>
        <strain evidence="9">EP-1</strain>
        <tissue evidence="9">Whole</tissue>
    </source>
</reference>
<evidence type="ECO:0000256" key="4">
    <source>
        <dbReference type="ARBA" id="ARBA00023002"/>
    </source>
</evidence>
<dbReference type="InterPro" id="IPR001128">
    <property type="entry name" value="Cyt_P450"/>
</dbReference>
<organism evidence="9 10">
    <name type="scientific">Halocaridina rubra</name>
    <name type="common">Hawaiian red shrimp</name>
    <dbReference type="NCBI Taxonomy" id="373956"/>
    <lineage>
        <taxon>Eukaryota</taxon>
        <taxon>Metazoa</taxon>
        <taxon>Ecdysozoa</taxon>
        <taxon>Arthropoda</taxon>
        <taxon>Crustacea</taxon>
        <taxon>Multicrustacea</taxon>
        <taxon>Malacostraca</taxon>
        <taxon>Eumalacostraca</taxon>
        <taxon>Eucarida</taxon>
        <taxon>Decapoda</taxon>
        <taxon>Pleocyemata</taxon>
        <taxon>Caridea</taxon>
        <taxon>Atyoidea</taxon>
        <taxon>Atyidae</taxon>
        <taxon>Halocaridina</taxon>
    </lineage>
</organism>
<keyword evidence="4 8" id="KW-0560">Oxidoreductase</keyword>
<comment type="cofactor">
    <cofactor evidence="1 7">
        <name>heme</name>
        <dbReference type="ChEBI" id="CHEBI:30413"/>
    </cofactor>
</comment>
<dbReference type="AlphaFoldDB" id="A0AAN9FUE3"/>
<evidence type="ECO:0000256" key="8">
    <source>
        <dbReference type="RuleBase" id="RU000461"/>
    </source>
</evidence>
<dbReference type="PRINTS" id="PR00463">
    <property type="entry name" value="EP450I"/>
</dbReference>
<dbReference type="PROSITE" id="PS00086">
    <property type="entry name" value="CYTOCHROME_P450"/>
    <property type="match status" value="1"/>
</dbReference>
<dbReference type="SUPFAM" id="SSF48264">
    <property type="entry name" value="Cytochrome P450"/>
    <property type="match status" value="1"/>
</dbReference>
<evidence type="ECO:0000313" key="9">
    <source>
        <dbReference type="EMBL" id="KAK7086808.1"/>
    </source>
</evidence>
<dbReference type="EMBL" id="JAXCGZ010000074">
    <property type="protein sequence ID" value="KAK7086808.1"/>
    <property type="molecule type" value="Genomic_DNA"/>
</dbReference>
<dbReference type="GO" id="GO:0016712">
    <property type="term" value="F:oxidoreductase activity, acting on paired donors, with incorporation or reduction of molecular oxygen, reduced flavin or flavoprotein as one donor, and incorporation of one atom of oxygen"/>
    <property type="evidence" value="ECO:0007669"/>
    <property type="project" value="TreeGrafter"/>
</dbReference>
<dbReference type="Proteomes" id="UP001381693">
    <property type="component" value="Unassembled WGS sequence"/>
</dbReference>
<evidence type="ECO:0008006" key="11">
    <source>
        <dbReference type="Google" id="ProtNLM"/>
    </source>
</evidence>
<dbReference type="InterPro" id="IPR036396">
    <property type="entry name" value="Cyt_P450_sf"/>
</dbReference>
<dbReference type="Pfam" id="PF00067">
    <property type="entry name" value="p450"/>
    <property type="match status" value="1"/>
</dbReference>
<evidence type="ECO:0000256" key="1">
    <source>
        <dbReference type="ARBA" id="ARBA00001971"/>
    </source>
</evidence>
<dbReference type="PANTHER" id="PTHR24300:SF397">
    <property type="entry name" value="CYTOCHROME P450 2U1"/>
    <property type="match status" value="1"/>
</dbReference>
<dbReference type="GO" id="GO:0006082">
    <property type="term" value="P:organic acid metabolic process"/>
    <property type="evidence" value="ECO:0007669"/>
    <property type="project" value="TreeGrafter"/>
</dbReference>
<dbReference type="GO" id="GO:0006805">
    <property type="term" value="P:xenobiotic metabolic process"/>
    <property type="evidence" value="ECO:0007669"/>
    <property type="project" value="TreeGrafter"/>
</dbReference>
<evidence type="ECO:0000256" key="7">
    <source>
        <dbReference type="PIRSR" id="PIRSR602401-1"/>
    </source>
</evidence>
<keyword evidence="5 7" id="KW-0408">Iron</keyword>
<dbReference type="GO" id="GO:0020037">
    <property type="term" value="F:heme binding"/>
    <property type="evidence" value="ECO:0007669"/>
    <property type="project" value="InterPro"/>
</dbReference>
<sequence>MFSALLVFVIIIISLVYITWKKNALLPPGIWGWPIVGSLPSQEVSMVDQVKELRKWFGDIFMWRIGGRTYIFLCNYQLIKTALNKPELANRPHLYSMDVFTNYVESGIVNVSGKLWQNSRRFALRHLKSLGMGKSTYESVIQQEVVSLIKNFQNLIGEPTLLPWSINVAVLNVIWRIVADRRYEIDDEEILHFQELLGKTLENVSPIIALCDLLPWLPKIVPDAVIRWLGADEYLAIAQQSLDFMMDVIKEHQLVLDTENPRDYIDYYLIEMERQKEDPQSTMSIIDLASGLQDLFIAGSETTSSTIRWAIFYIAKHQDVQKKVHEEIDSVVDRNTLPSLEHRDRLPYLDAVTREVQRLVSLVALSLPHCAAEETMLEGFRIPKDAVIMTSLECCHTDPNLWKNPDEFYPEHFLDQDGRLLAKKEGYLPFSIGKRVCPGESLAYMELYLFLGGILQNFHFALPEGEDLNPKRNPKDRFINAPKPYKVIISKRECTS</sequence>
<evidence type="ECO:0000256" key="2">
    <source>
        <dbReference type="ARBA" id="ARBA00010617"/>
    </source>
</evidence>
<comment type="similarity">
    <text evidence="2 8">Belongs to the cytochrome P450 family.</text>
</comment>
<dbReference type="GO" id="GO:0008395">
    <property type="term" value="F:steroid hydroxylase activity"/>
    <property type="evidence" value="ECO:0007669"/>
    <property type="project" value="TreeGrafter"/>
</dbReference>
<dbReference type="GO" id="GO:0005737">
    <property type="term" value="C:cytoplasm"/>
    <property type="evidence" value="ECO:0007669"/>
    <property type="project" value="TreeGrafter"/>
</dbReference>
<keyword evidence="10" id="KW-1185">Reference proteome</keyword>
<evidence type="ECO:0000256" key="5">
    <source>
        <dbReference type="ARBA" id="ARBA00023004"/>
    </source>
</evidence>